<dbReference type="Proteomes" id="UP000183832">
    <property type="component" value="Unassembled WGS sequence"/>
</dbReference>
<sequence length="63" mass="7635">RLIHIILNLNQLILVYYLYPNKTNTLEHPWLRSIFPVFSADFFKSLMRISSILCFVLFRMNFI</sequence>
<gene>
    <name evidence="1" type="ORF">CLUMA_CG015239</name>
</gene>
<reference evidence="1 2" key="1">
    <citation type="submission" date="2015-04" db="EMBL/GenBank/DDBJ databases">
        <authorList>
            <person name="Syromyatnikov M.Y."/>
            <person name="Popov V.N."/>
        </authorList>
    </citation>
    <scope>NUCLEOTIDE SEQUENCE [LARGE SCALE GENOMIC DNA]</scope>
</reference>
<protein>
    <submittedName>
        <fullName evidence="1">CLUMA_CG015239, isoform A</fullName>
    </submittedName>
</protein>
<proteinExistence type="predicted"/>
<organism evidence="1 2">
    <name type="scientific">Clunio marinus</name>
    <dbReference type="NCBI Taxonomy" id="568069"/>
    <lineage>
        <taxon>Eukaryota</taxon>
        <taxon>Metazoa</taxon>
        <taxon>Ecdysozoa</taxon>
        <taxon>Arthropoda</taxon>
        <taxon>Hexapoda</taxon>
        <taxon>Insecta</taxon>
        <taxon>Pterygota</taxon>
        <taxon>Neoptera</taxon>
        <taxon>Endopterygota</taxon>
        <taxon>Diptera</taxon>
        <taxon>Nematocera</taxon>
        <taxon>Chironomoidea</taxon>
        <taxon>Chironomidae</taxon>
        <taxon>Clunio</taxon>
    </lineage>
</organism>
<accession>A0A1J1IUJ0</accession>
<evidence type="ECO:0000313" key="2">
    <source>
        <dbReference type="Proteomes" id="UP000183832"/>
    </source>
</evidence>
<name>A0A1J1IUJ0_9DIPT</name>
<keyword evidence="2" id="KW-1185">Reference proteome</keyword>
<dbReference type="AlphaFoldDB" id="A0A1J1IUJ0"/>
<evidence type="ECO:0000313" key="1">
    <source>
        <dbReference type="EMBL" id="CRL02209.1"/>
    </source>
</evidence>
<dbReference type="EMBL" id="CVRI01000057">
    <property type="protein sequence ID" value="CRL02209.1"/>
    <property type="molecule type" value="Genomic_DNA"/>
</dbReference>
<feature type="non-terminal residue" evidence="1">
    <location>
        <position position="1"/>
    </location>
</feature>